<name>A0ABS2MSQ4_9FIRM</name>
<keyword evidence="4" id="KW-1185">Reference proteome</keyword>
<dbReference type="Proteomes" id="UP000767854">
    <property type="component" value="Unassembled WGS sequence"/>
</dbReference>
<sequence length="368" mass="42071">MQLKRVLLLLITVYVLSGNSFALTKNPESDLKCSPWAYDTLQILFDENLISKDWQLIDFTQPITRLEFVDFFIPIVEDSKGLQLSYEDGRIFDDLPAGAQINVHKAYGLGIITGVSPTQFEPYSSLTREQIAVISVKALNAIDELTLSYRNHTFNDTSEISQWAKGYVVLAVNNRLMDGIGANLFAPQDVLTKEEALILGYRFLKNHQDELYEEIAKNEKAFLGKHLEQVLVLSEDINKMIFGDLLRLRNYTVDDVENVYGPIHHEGFDFETDNRLLLYPQRQFLLVVKDKAIKGFSINCTEDNDFFKGRIGTYKTTYSIEEMAAFEGTFSKDTESGLIIFTFNVGKDQVEFIWDTNEIFKGIAYFFG</sequence>
<dbReference type="RefSeq" id="WP_204664849.1">
    <property type="nucleotide sequence ID" value="NZ_JAFBDT010000018.1"/>
</dbReference>
<proteinExistence type="predicted"/>
<dbReference type="PROSITE" id="PS51272">
    <property type="entry name" value="SLH"/>
    <property type="match status" value="2"/>
</dbReference>
<evidence type="ECO:0000313" key="3">
    <source>
        <dbReference type="EMBL" id="MBM7562426.1"/>
    </source>
</evidence>
<feature type="domain" description="SLH" evidence="2">
    <location>
        <begin position="151"/>
        <end position="214"/>
    </location>
</feature>
<gene>
    <name evidence="3" type="ORF">JOC49_001986</name>
</gene>
<dbReference type="EMBL" id="JAFBDT010000018">
    <property type="protein sequence ID" value="MBM7562426.1"/>
    <property type="molecule type" value="Genomic_DNA"/>
</dbReference>
<feature type="domain" description="SLH" evidence="2">
    <location>
        <begin position="86"/>
        <end position="149"/>
    </location>
</feature>
<protein>
    <recommendedName>
        <fullName evidence="2">SLH domain-containing protein</fullName>
    </recommendedName>
</protein>
<keyword evidence="1" id="KW-0677">Repeat</keyword>
<evidence type="ECO:0000259" key="2">
    <source>
        <dbReference type="PROSITE" id="PS51272"/>
    </source>
</evidence>
<evidence type="ECO:0000256" key="1">
    <source>
        <dbReference type="ARBA" id="ARBA00022737"/>
    </source>
</evidence>
<comment type="caution">
    <text evidence="3">The sequence shown here is derived from an EMBL/GenBank/DDBJ whole genome shotgun (WGS) entry which is preliminary data.</text>
</comment>
<accession>A0ABS2MSQ4</accession>
<reference evidence="3 4" key="1">
    <citation type="submission" date="2021-01" db="EMBL/GenBank/DDBJ databases">
        <title>Genomic Encyclopedia of Type Strains, Phase IV (KMG-IV): sequencing the most valuable type-strain genomes for metagenomic binning, comparative biology and taxonomic classification.</title>
        <authorList>
            <person name="Goeker M."/>
        </authorList>
    </citation>
    <scope>NUCLEOTIDE SEQUENCE [LARGE SCALE GENOMIC DNA]</scope>
    <source>
        <strain evidence="3 4">DSM 24436</strain>
    </source>
</reference>
<organism evidence="3 4">
    <name type="scientific">Fusibacter tunisiensis</name>
    <dbReference type="NCBI Taxonomy" id="1008308"/>
    <lineage>
        <taxon>Bacteria</taxon>
        <taxon>Bacillati</taxon>
        <taxon>Bacillota</taxon>
        <taxon>Clostridia</taxon>
        <taxon>Eubacteriales</taxon>
        <taxon>Eubacteriales Family XII. Incertae Sedis</taxon>
        <taxon>Fusibacter</taxon>
    </lineage>
</organism>
<evidence type="ECO:0000313" key="4">
    <source>
        <dbReference type="Proteomes" id="UP000767854"/>
    </source>
</evidence>
<dbReference type="InterPro" id="IPR001119">
    <property type="entry name" value="SLH_dom"/>
</dbReference>
<dbReference type="Pfam" id="PF00395">
    <property type="entry name" value="SLH"/>
    <property type="match status" value="2"/>
</dbReference>